<evidence type="ECO:0000259" key="1">
    <source>
        <dbReference type="Pfam" id="PF08346"/>
    </source>
</evidence>
<dbReference type="PANTHER" id="PTHR36180:SF1">
    <property type="entry name" value="ANTA_ANTB ANTIREPRESSOR DOMAIN-CONTAINING PROTEIN"/>
    <property type="match status" value="1"/>
</dbReference>
<evidence type="ECO:0000313" key="3">
    <source>
        <dbReference type="Proteomes" id="UP000294489"/>
    </source>
</evidence>
<sequence length="182" mass="21042">MYFSISTHLIADELVDAVNARDVHAELQVGKDFSTWIRDRIDEYGFVENQDFVIIPQNRGKIGRGRPRKEYAVTIDMAKELGMVERSERGRMVRRYFIECEKKLRTMAPAPSLEWDSNYIDNLTSLCKTVNLANDLWNRSIWPALEQLQSPVAKEFKDYMAVASSMSRFAINQPGVMFPSLR</sequence>
<dbReference type="Pfam" id="PF08346">
    <property type="entry name" value="AntA"/>
    <property type="match status" value="1"/>
</dbReference>
<feature type="domain" description="AntA/AntB antirepressor" evidence="1">
    <location>
        <begin position="18"/>
        <end position="87"/>
    </location>
</feature>
<name>A0A4R8F868_9GAMM</name>
<dbReference type="Proteomes" id="UP000294489">
    <property type="component" value="Unassembled WGS sequence"/>
</dbReference>
<dbReference type="InterPro" id="IPR013557">
    <property type="entry name" value="AntA/B_antirep"/>
</dbReference>
<gene>
    <name evidence="2" type="ORF">DFO67_1342</name>
</gene>
<dbReference type="OrthoDB" id="79831at2"/>
<comment type="caution">
    <text evidence="2">The sequence shown here is derived from an EMBL/GenBank/DDBJ whole genome shotgun (WGS) entry which is preliminary data.</text>
</comment>
<protein>
    <submittedName>
        <fullName evidence="2">Anti-repressor protein</fullName>
    </submittedName>
</protein>
<dbReference type="RefSeq" id="WP_134021401.1">
    <property type="nucleotide sequence ID" value="NZ_SOEC01000034.1"/>
</dbReference>
<evidence type="ECO:0000313" key="2">
    <source>
        <dbReference type="EMBL" id="TDX21636.1"/>
    </source>
</evidence>
<dbReference type="EMBL" id="SOEC01000034">
    <property type="protein sequence ID" value="TDX21636.1"/>
    <property type="molecule type" value="Genomic_DNA"/>
</dbReference>
<dbReference type="PANTHER" id="PTHR36180">
    <property type="entry name" value="DNA-BINDING PROTEIN-RELATED-RELATED"/>
    <property type="match status" value="1"/>
</dbReference>
<dbReference type="AlphaFoldDB" id="A0A4R8F868"/>
<accession>A0A4R8F868</accession>
<organism evidence="2 3">
    <name type="scientific">Modicisalibacter xianhensis</name>
    <dbReference type="NCBI Taxonomy" id="442341"/>
    <lineage>
        <taxon>Bacteria</taxon>
        <taxon>Pseudomonadati</taxon>
        <taxon>Pseudomonadota</taxon>
        <taxon>Gammaproteobacteria</taxon>
        <taxon>Oceanospirillales</taxon>
        <taxon>Halomonadaceae</taxon>
        <taxon>Modicisalibacter</taxon>
    </lineage>
</organism>
<proteinExistence type="predicted"/>
<reference evidence="2 3" key="1">
    <citation type="submission" date="2019-03" db="EMBL/GenBank/DDBJ databases">
        <title>Freshwater and sediment microbial communities from various areas in North America, analyzing microbe dynamics in response to fracking.</title>
        <authorList>
            <person name="Lamendella R."/>
        </authorList>
    </citation>
    <scope>NUCLEOTIDE SEQUENCE [LARGE SCALE GENOMIC DNA]</scope>
    <source>
        <strain evidence="2 3">6_TX</strain>
    </source>
</reference>